<protein>
    <submittedName>
        <fullName evidence="1">Uncharacterized protein</fullName>
    </submittedName>
</protein>
<dbReference type="AlphaFoldDB" id="A0A0A9DTK8"/>
<sequence>MLFTLPLLQCFYCNCVEIYSPFGKCNIYALLSTYWFHELHKISRVTLSFRCKHRYVALY</sequence>
<evidence type="ECO:0000313" key="1">
    <source>
        <dbReference type="EMBL" id="JAD91929.1"/>
    </source>
</evidence>
<organism evidence="1">
    <name type="scientific">Arundo donax</name>
    <name type="common">Giant reed</name>
    <name type="synonym">Donax arundinaceus</name>
    <dbReference type="NCBI Taxonomy" id="35708"/>
    <lineage>
        <taxon>Eukaryota</taxon>
        <taxon>Viridiplantae</taxon>
        <taxon>Streptophyta</taxon>
        <taxon>Embryophyta</taxon>
        <taxon>Tracheophyta</taxon>
        <taxon>Spermatophyta</taxon>
        <taxon>Magnoliopsida</taxon>
        <taxon>Liliopsida</taxon>
        <taxon>Poales</taxon>
        <taxon>Poaceae</taxon>
        <taxon>PACMAD clade</taxon>
        <taxon>Arundinoideae</taxon>
        <taxon>Arundineae</taxon>
        <taxon>Arundo</taxon>
    </lineage>
</organism>
<reference evidence="1" key="2">
    <citation type="journal article" date="2015" name="Data Brief">
        <title>Shoot transcriptome of the giant reed, Arundo donax.</title>
        <authorList>
            <person name="Barrero R.A."/>
            <person name="Guerrero F.D."/>
            <person name="Moolhuijzen P."/>
            <person name="Goolsby J.A."/>
            <person name="Tidwell J."/>
            <person name="Bellgard S.E."/>
            <person name="Bellgard M.I."/>
        </authorList>
    </citation>
    <scope>NUCLEOTIDE SEQUENCE</scope>
    <source>
        <tissue evidence="1">Shoot tissue taken approximately 20 cm above the soil surface</tissue>
    </source>
</reference>
<reference evidence="1" key="1">
    <citation type="submission" date="2014-09" db="EMBL/GenBank/DDBJ databases">
        <authorList>
            <person name="Magalhaes I.L.F."/>
            <person name="Oliveira U."/>
            <person name="Santos F.R."/>
            <person name="Vidigal T.H.D.A."/>
            <person name="Brescovit A.D."/>
            <person name="Santos A.J."/>
        </authorList>
    </citation>
    <scope>NUCLEOTIDE SEQUENCE</scope>
    <source>
        <tissue evidence="1">Shoot tissue taken approximately 20 cm above the soil surface</tissue>
    </source>
</reference>
<name>A0A0A9DTK8_ARUDO</name>
<proteinExistence type="predicted"/>
<dbReference type="EMBL" id="GBRH01205966">
    <property type="protein sequence ID" value="JAD91929.1"/>
    <property type="molecule type" value="Transcribed_RNA"/>
</dbReference>
<accession>A0A0A9DTK8</accession>